<dbReference type="Gene3D" id="3.30.70.3020">
    <property type="match status" value="1"/>
</dbReference>
<protein>
    <recommendedName>
        <fullName evidence="5">U3 small nucleolar RNA-associated protein 22</fullName>
    </recommendedName>
</protein>
<dbReference type="Pfam" id="PF03813">
    <property type="entry name" value="Nrap"/>
    <property type="match status" value="1"/>
</dbReference>
<evidence type="ECO:0000256" key="4">
    <source>
        <dbReference type="ARBA" id="ARBA00023242"/>
    </source>
</evidence>
<dbReference type="PANTHER" id="PTHR17972">
    <property type="entry name" value="NUCLEOLAR RNA-ASSOCIATED PROTEIN"/>
    <property type="match status" value="1"/>
</dbReference>
<comment type="subcellular location">
    <subcellularLocation>
        <location evidence="1 5">Nucleus</location>
        <location evidence="1 5">Nucleolus</location>
    </subcellularLocation>
</comment>
<feature type="domain" description="Nrap protein" evidence="8">
    <location>
        <begin position="353"/>
        <end position="499"/>
    </location>
</feature>
<name>A0A1V2L5T9_CYBFA</name>
<evidence type="ECO:0000256" key="2">
    <source>
        <dbReference type="ARBA" id="ARBA00006674"/>
    </source>
</evidence>
<dbReference type="InterPro" id="IPR005554">
    <property type="entry name" value="NOL6/Upt22"/>
</dbReference>
<accession>A0A1V2L5T9</accession>
<dbReference type="Pfam" id="PF17404">
    <property type="entry name" value="Nrap_D3"/>
    <property type="match status" value="1"/>
</dbReference>
<organism evidence="13 14">
    <name type="scientific">Cyberlindnera fabianii</name>
    <name type="common">Yeast</name>
    <name type="synonym">Hansenula fabianii</name>
    <dbReference type="NCBI Taxonomy" id="36022"/>
    <lineage>
        <taxon>Eukaryota</taxon>
        <taxon>Fungi</taxon>
        <taxon>Dikarya</taxon>
        <taxon>Ascomycota</taxon>
        <taxon>Saccharomycotina</taxon>
        <taxon>Saccharomycetes</taxon>
        <taxon>Phaffomycetales</taxon>
        <taxon>Phaffomycetaceae</taxon>
        <taxon>Cyberlindnera</taxon>
    </lineage>
</organism>
<feature type="domain" description="Nrap protein" evidence="12">
    <location>
        <begin position="1044"/>
        <end position="1174"/>
    </location>
</feature>
<dbReference type="GO" id="GO:0034456">
    <property type="term" value="C:UTP-C complex"/>
    <property type="evidence" value="ECO:0007669"/>
    <property type="project" value="TreeGrafter"/>
</dbReference>
<evidence type="ECO:0000256" key="6">
    <source>
        <dbReference type="SAM" id="MobiDB-lite"/>
    </source>
</evidence>
<dbReference type="STRING" id="36022.A0A1V2L5T9"/>
<comment type="similarity">
    <text evidence="2 5">Belongs to the NRAP family.</text>
</comment>
<reference evidence="14" key="1">
    <citation type="journal article" date="2017" name="Genome Announc.">
        <title>Genome sequences of Cyberlindnera fabianii 65, Pichia kudriavzevii 129, and Saccharomyces cerevisiae 131 isolated from fermented masau fruits in Zimbabwe.</title>
        <authorList>
            <person name="van Rijswijck I.M.H."/>
            <person name="Derks M.F.L."/>
            <person name="Abee T."/>
            <person name="de Ridder D."/>
            <person name="Smid E.J."/>
        </authorList>
    </citation>
    <scope>NUCLEOTIDE SEQUENCE [LARGE SCALE GENOMIC DNA]</scope>
    <source>
        <strain evidence="14">65</strain>
    </source>
</reference>
<sequence>MSKRVRDNDSATVPDRATKKVAISKDELIDAITEGMGDVSSSSDEHMPEHDNEDEDDDDDDDEDEEEEEKQTVKHNGKTKKSLSAQDVQIARETAELFKSNIFKLQIDELIKEVRLKDNKVAKIEKFLHKLYDLIQEIPELKDKSLEQVETYFRRTKASAPFNDPKPTNVNYKFGYGKPENVSIIGSFGLKTAIQSPRGLSVDVNLTMPADLFQPKDYMNYRALHKRAFYLGYITENLRSIFTREKLNFLDLTYTYLNGDILTPVLKIVANNANLESEYNFHKAKFAVNILVGFPFGIFDAKKLLPMKNCIRVQKDEELELPPTPLYNSSILSMTTYDHYLKFLYKTKKSTEQFKEACMLGRIWLGQRGLGASLEAGGFGHFEFAALTAALLNGGGSDGNKILLSGFSSYQLFKGVIKYLATEDVCTDGYLQFYSDVSELAKYHKGGFNTPTLFDKTTKINIFHKMTKHSYNLLVKHAKRTLVMLNDVIQDRFDALFLKNSNVDYLKFDSTVEFTISPHDDDSFGPFEKITNLTYENYLSNKIAHILDYGLGDRLTGFSITFDRPYDFDISKRKAATPNNLTVKIGLLVSSHEAERMITKGPAESQESSKFRSFWGAKSSLRKFKDGTIIHSVLWDQNYKEPIVFSILKFLFQRHIKDDLKLKCNTIDFNKLLPLPNLPSSSRQSVTSTVAFSSVRKSYDDLYRILIKLDLPLAVKSVLPASPALRSTSQLQPVPYAVSSKDFYNDLVLQFETSVKWPDEISALEKVKTAFLLKIHEILQKETAYQSFLVKDDDTVPYNFDITTLNILTPEGYGFRLRVLTERDEVLYLRAIENAKKEKRQMLETIYMKFNQRYMGSVTHTRTLSTIAHHYPFYSATVRLFKKWLDDQLLLCHFTEELVELLVLQPFVDPAQAEIPSSVEAGFLRTLHFLSQWNWRDDPLIMDLSKNPEDDEAEIVAKLSDKLSVQKFQNLKSNFDGLRKQDPNGARTQFFIATKADESGLLWSHGIPLPIAARLTALSKVAIQLISKHGIDSKNLDLLFTPSLGDYDFVMKVKTQPQVLSSGVLPEGSATLKNLVINEHYPADVTDKFDPVKKLVHELKLKFQDTIILSYHTQSLSEKGENVISGLIVPSKKGNVGKFKVQVGCNVKIEGKEDAVLNKEAMFTEILNYAGDLVIGFETKF</sequence>
<dbReference type="Pfam" id="PF17407">
    <property type="entry name" value="Nrap_D6"/>
    <property type="match status" value="1"/>
</dbReference>
<evidence type="ECO:0000259" key="7">
    <source>
        <dbReference type="Pfam" id="PF03813"/>
    </source>
</evidence>
<evidence type="ECO:0000313" key="13">
    <source>
        <dbReference type="EMBL" id="ONH66935.1"/>
    </source>
</evidence>
<keyword evidence="4 5" id="KW-0539">Nucleus</keyword>
<dbReference type="InterPro" id="IPR035371">
    <property type="entry name" value="Nrap_D6"/>
</dbReference>
<dbReference type="Pfam" id="PF17405">
    <property type="entry name" value="Nrap_D4"/>
    <property type="match status" value="1"/>
</dbReference>
<proteinExistence type="inferred from homology"/>
<evidence type="ECO:0000256" key="1">
    <source>
        <dbReference type="ARBA" id="ARBA00004604"/>
    </source>
</evidence>
<dbReference type="InterPro" id="IPR035368">
    <property type="entry name" value="Nrap_D3"/>
</dbReference>
<dbReference type="AlphaFoldDB" id="A0A1V2L5T9"/>
<comment type="caution">
    <text evidence="13">The sequence shown here is derived from an EMBL/GenBank/DDBJ whole genome shotgun (WGS) entry which is preliminary data.</text>
</comment>
<dbReference type="Gene3D" id="3.30.70.3030">
    <property type="match status" value="1"/>
</dbReference>
<evidence type="ECO:0000259" key="11">
    <source>
        <dbReference type="Pfam" id="PF17406"/>
    </source>
</evidence>
<evidence type="ECO:0000259" key="9">
    <source>
        <dbReference type="Pfam" id="PF17404"/>
    </source>
</evidence>
<feature type="region of interest" description="Disordered" evidence="6">
    <location>
        <begin position="1"/>
        <end position="85"/>
    </location>
</feature>
<feature type="domain" description="Nrap protein" evidence="10">
    <location>
        <begin position="669"/>
        <end position="869"/>
    </location>
</feature>
<dbReference type="Proteomes" id="UP000189513">
    <property type="component" value="Unassembled WGS sequence"/>
</dbReference>
<dbReference type="GO" id="GO:0006409">
    <property type="term" value="P:tRNA export from nucleus"/>
    <property type="evidence" value="ECO:0007669"/>
    <property type="project" value="TreeGrafter"/>
</dbReference>
<gene>
    <name evidence="13" type="ORF">BON22_3119</name>
</gene>
<feature type="domain" description="Nrap protein" evidence="7">
    <location>
        <begin position="202"/>
        <end position="350"/>
    </location>
</feature>
<evidence type="ECO:0000256" key="5">
    <source>
        <dbReference type="RuleBase" id="RU364032"/>
    </source>
</evidence>
<dbReference type="GO" id="GO:0032040">
    <property type="term" value="C:small-subunit processome"/>
    <property type="evidence" value="ECO:0007669"/>
    <property type="project" value="TreeGrafter"/>
</dbReference>
<dbReference type="Pfam" id="PF17406">
    <property type="entry name" value="Nrap_D5"/>
    <property type="match status" value="1"/>
</dbReference>
<feature type="compositionally biased region" description="Acidic residues" evidence="6">
    <location>
        <begin position="51"/>
        <end position="69"/>
    </location>
</feature>
<evidence type="ECO:0000259" key="12">
    <source>
        <dbReference type="Pfam" id="PF17407"/>
    </source>
</evidence>
<dbReference type="PANTHER" id="PTHR17972:SF0">
    <property type="entry name" value="NUCLEOLAR PROTEIN 6"/>
    <property type="match status" value="1"/>
</dbReference>
<dbReference type="Pfam" id="PF17403">
    <property type="entry name" value="Nrap_D2"/>
    <property type="match status" value="1"/>
</dbReference>
<dbReference type="OMA" id="DERAHIP"/>
<evidence type="ECO:0000313" key="14">
    <source>
        <dbReference type="Proteomes" id="UP000189513"/>
    </source>
</evidence>
<evidence type="ECO:0000256" key="3">
    <source>
        <dbReference type="ARBA" id="ARBA00022884"/>
    </source>
</evidence>
<dbReference type="GO" id="GO:0003723">
    <property type="term" value="F:RNA binding"/>
    <property type="evidence" value="ECO:0007669"/>
    <property type="project" value="UniProtKB-KW"/>
</dbReference>
<dbReference type="VEuPathDB" id="FungiDB:BON22_3119"/>
<keyword evidence="3 5" id="KW-0694">RNA-binding</keyword>
<keyword evidence="5" id="KW-0687">Ribonucleoprotein</keyword>
<dbReference type="GO" id="GO:0006364">
    <property type="term" value="P:rRNA processing"/>
    <property type="evidence" value="ECO:0007669"/>
    <property type="project" value="UniProtKB-KW"/>
</dbReference>
<dbReference type="GO" id="GO:0032545">
    <property type="term" value="C:CURI complex"/>
    <property type="evidence" value="ECO:0007669"/>
    <property type="project" value="TreeGrafter"/>
</dbReference>
<feature type="domain" description="Nrap protein" evidence="11">
    <location>
        <begin position="871"/>
        <end position="1041"/>
    </location>
</feature>
<keyword evidence="5" id="KW-0698">rRNA processing</keyword>
<dbReference type="Gene3D" id="1.10.1410.10">
    <property type="match status" value="2"/>
</dbReference>
<keyword evidence="5" id="KW-0690">Ribosome biogenesis</keyword>
<feature type="domain" description="Nrap protein" evidence="9">
    <location>
        <begin position="505"/>
        <end position="657"/>
    </location>
</feature>
<dbReference type="EMBL" id="MPUK01000005">
    <property type="protein sequence ID" value="ONH66935.1"/>
    <property type="molecule type" value="Genomic_DNA"/>
</dbReference>
<dbReference type="InterPro" id="IPR035082">
    <property type="entry name" value="Nrap_D1"/>
</dbReference>
<evidence type="ECO:0000259" key="10">
    <source>
        <dbReference type="Pfam" id="PF17405"/>
    </source>
</evidence>
<evidence type="ECO:0000259" key="8">
    <source>
        <dbReference type="Pfam" id="PF17403"/>
    </source>
</evidence>
<dbReference type="InterPro" id="IPR035367">
    <property type="entry name" value="Nrap_D2"/>
</dbReference>
<dbReference type="InterPro" id="IPR035369">
    <property type="entry name" value="Nrap_D4"/>
</dbReference>
<dbReference type="InterPro" id="IPR035370">
    <property type="entry name" value="Nrap_D5"/>
</dbReference>
<keyword evidence="14" id="KW-1185">Reference proteome</keyword>